<keyword evidence="2" id="KW-1185">Reference proteome</keyword>
<dbReference type="Proteomes" id="UP001596978">
    <property type="component" value="Unassembled WGS sequence"/>
</dbReference>
<dbReference type="RefSeq" id="WP_386405507.1">
    <property type="nucleotide sequence ID" value="NZ_JBHTJH010000004.1"/>
</dbReference>
<comment type="caution">
    <text evidence="1">The sequence shown here is derived from an EMBL/GenBank/DDBJ whole genome shotgun (WGS) entry which is preliminary data.</text>
</comment>
<evidence type="ECO:0000313" key="1">
    <source>
        <dbReference type="EMBL" id="MFD0861802.1"/>
    </source>
</evidence>
<dbReference type="PROSITE" id="PS51257">
    <property type="entry name" value="PROKAR_LIPOPROTEIN"/>
    <property type="match status" value="1"/>
</dbReference>
<evidence type="ECO:0000313" key="2">
    <source>
        <dbReference type="Proteomes" id="UP001596978"/>
    </source>
</evidence>
<reference evidence="2" key="1">
    <citation type="journal article" date="2019" name="Int. J. Syst. Evol. Microbiol.">
        <title>The Global Catalogue of Microorganisms (GCM) 10K type strain sequencing project: providing services to taxonomists for standard genome sequencing and annotation.</title>
        <authorList>
            <consortium name="The Broad Institute Genomics Platform"/>
            <consortium name="The Broad Institute Genome Sequencing Center for Infectious Disease"/>
            <person name="Wu L."/>
            <person name="Ma J."/>
        </authorList>
    </citation>
    <scope>NUCLEOTIDE SEQUENCE [LARGE SCALE GENOMIC DNA]</scope>
    <source>
        <strain evidence="2">CCUG 62952</strain>
    </source>
</reference>
<gene>
    <name evidence="1" type="ORF">ACFQ1M_06255</name>
</gene>
<sequence length="325" mass="37437">MSFIKRYIRLEIGIFLIIATIATAVSCSEKKQKKKDLVAKASTTELNATTSKEAAKPVSEAFKKYWYAGEAEITSYELKQARYGELRDGKAVLVYVTEPFSDKDQVKSDYPSNEKSTSVLKLNATKNFNTGIYPYSIMTSTFYPVTDGQHAMKITMSMQEWCGHVFTQLNNREQFEVESRSYFQSEGDQNFSLNKTLLENEIWQKIRINPNDLPTGKLKMIPSFEYVRLRHIELKPYEVEIKKATQETSMRYSLVYPSLNRSLEILFNNQFPYEVISWKETFKSGFGPNAKEMVTTAKKIKTIKSPYWSKNSNAYVSLRDTLGLD</sequence>
<accession>A0ABW3CXJ1</accession>
<proteinExistence type="predicted"/>
<protein>
    <submittedName>
        <fullName evidence="1">Septum formation inhibitor Maf</fullName>
    </submittedName>
</protein>
<name>A0ABW3CXJ1_9FLAO</name>
<dbReference type="EMBL" id="JBHTJH010000004">
    <property type="protein sequence ID" value="MFD0861802.1"/>
    <property type="molecule type" value="Genomic_DNA"/>
</dbReference>
<organism evidence="1 2">
    <name type="scientific">Sungkyunkwania multivorans</name>
    <dbReference type="NCBI Taxonomy" id="1173618"/>
    <lineage>
        <taxon>Bacteria</taxon>
        <taxon>Pseudomonadati</taxon>
        <taxon>Bacteroidota</taxon>
        <taxon>Flavobacteriia</taxon>
        <taxon>Flavobacteriales</taxon>
        <taxon>Flavobacteriaceae</taxon>
        <taxon>Sungkyunkwania</taxon>
    </lineage>
</organism>